<comment type="subcellular location">
    <subcellularLocation>
        <location evidence="1">Cell membrane</location>
        <topology evidence="1">Multi-pass membrane protein</topology>
    </subcellularLocation>
</comment>
<keyword evidence="5 6" id="KW-0472">Membrane</keyword>
<feature type="transmembrane region" description="Helical" evidence="6">
    <location>
        <begin position="323"/>
        <end position="350"/>
    </location>
</feature>
<evidence type="ECO:0000256" key="2">
    <source>
        <dbReference type="ARBA" id="ARBA00022475"/>
    </source>
</evidence>
<dbReference type="InterPro" id="IPR025857">
    <property type="entry name" value="MacB_PCD"/>
</dbReference>
<keyword evidence="10" id="KW-1185">Reference proteome</keyword>
<feature type="transmembrane region" description="Helical" evidence="6">
    <location>
        <begin position="419"/>
        <end position="438"/>
    </location>
</feature>
<keyword evidence="4 6" id="KW-1133">Transmembrane helix</keyword>
<feature type="domain" description="ABC3 transporter permease C-terminal" evidence="7">
    <location>
        <begin position="660"/>
        <end position="774"/>
    </location>
</feature>
<feature type="transmembrane region" description="Helical" evidence="6">
    <location>
        <begin position="741"/>
        <end position="763"/>
    </location>
</feature>
<dbReference type="Pfam" id="PF02687">
    <property type="entry name" value="FtsX"/>
    <property type="match status" value="2"/>
</dbReference>
<dbReference type="RefSeq" id="WP_274266766.1">
    <property type="nucleotide sequence ID" value="NZ_CP117880.1"/>
</dbReference>
<name>A0ABY7WEG9_9SPHI</name>
<evidence type="ECO:0000256" key="3">
    <source>
        <dbReference type="ARBA" id="ARBA00022692"/>
    </source>
</evidence>
<dbReference type="EMBL" id="CP117880">
    <property type="protein sequence ID" value="WDF68029.1"/>
    <property type="molecule type" value="Genomic_DNA"/>
</dbReference>
<protein>
    <submittedName>
        <fullName evidence="9">ABC transporter permease</fullName>
    </submittedName>
</protein>
<dbReference type="InterPro" id="IPR050250">
    <property type="entry name" value="Macrolide_Exporter_MacB"/>
</dbReference>
<organism evidence="9 10">
    <name type="scientific">Sphingobacterium oryzagri</name>
    <dbReference type="NCBI Taxonomy" id="3025669"/>
    <lineage>
        <taxon>Bacteria</taxon>
        <taxon>Pseudomonadati</taxon>
        <taxon>Bacteroidota</taxon>
        <taxon>Sphingobacteriia</taxon>
        <taxon>Sphingobacteriales</taxon>
        <taxon>Sphingobacteriaceae</taxon>
        <taxon>Sphingobacterium</taxon>
    </lineage>
</organism>
<evidence type="ECO:0000256" key="1">
    <source>
        <dbReference type="ARBA" id="ARBA00004651"/>
    </source>
</evidence>
<evidence type="ECO:0000256" key="4">
    <source>
        <dbReference type="ARBA" id="ARBA00022989"/>
    </source>
</evidence>
<gene>
    <name evidence="9" type="ORF">PQ465_17240</name>
</gene>
<evidence type="ECO:0000313" key="9">
    <source>
        <dbReference type="EMBL" id="WDF68029.1"/>
    </source>
</evidence>
<feature type="transmembrane region" description="Helical" evidence="6">
    <location>
        <begin position="370"/>
        <end position="391"/>
    </location>
</feature>
<feature type="domain" description="ABC3 transporter permease C-terminal" evidence="7">
    <location>
        <begin position="282"/>
        <end position="396"/>
    </location>
</feature>
<dbReference type="Pfam" id="PF12704">
    <property type="entry name" value="MacB_PCD"/>
    <property type="match status" value="1"/>
</dbReference>
<proteinExistence type="predicted"/>
<sequence length="781" mass="87955">MVRNYIKIAWRSLLKNRQYSLLHIIGLSISLAATVLILLWVWDEWSYDTMHQKAADIYTMTVTVDPEHKEVWHVSPSAIASFAKGQITDIEKFARTYDAGSQLITYEGKNFQEDVEHVDPDFFEIFDFPFVYGNRQQPFANLHSVILSESLAQKYFGDDNPLGKVLTVDKIRKLTVSAVIKDMPHNSSLQYQMILPFNLLRTYKFPDLDNNWDEFDYETVVLLKPTANVASVSKELTKIHKANNLTAIEDLRNFSYGLFPLLDIHLSSEGSRGKQQVWIFTLVAAVILMIASINYVNLVTARATRRNKEVGVRKIVGASSTHLFWQFLSESCLIFFIAAFIALSMIFALLPFYNDISGKQLTLSLVDHRIWMLLGSTLFVLLLLAGVYPALKLSKFHAARVLKDGTTSTQNKSSLRQSLVVIQFCCSVVLIMSTIVIAQQLAFIRKKDLGYDKENVFTFPRKNLKNIATVKTSLLNSASIQGVSLAAEKGLDNAEGLTTVIDWKGKPRSMINYIIYQLAVEHDFTDVLHIPFVAGHGFTGTPADSNSFILNETAAKQMSAKVGLQLSYEGKQGTVIGITQDFHFQDMKKAIGPLILSVNQDVAGDYFYVRTTANGTEEALKHVKQLWDQYNSDYEFSYWFLEETFDRLYREDIRVGVLFNIFAGIAILLSCLGLFGLVTFTAETKVKEIGIRKTLGASIGNIMLMLTRDFIQLVALGLIIAAPLGYWIMNTWLANYAYRITIQWWVLPLASLTALLIALATVCGKSLRAARANPVDSLRDE</sequence>
<keyword evidence="3 6" id="KW-0812">Transmembrane</keyword>
<accession>A0ABY7WEG9</accession>
<feature type="transmembrane region" description="Helical" evidence="6">
    <location>
        <begin position="277"/>
        <end position="298"/>
    </location>
</feature>
<feature type="transmembrane region" description="Helical" evidence="6">
    <location>
        <begin position="657"/>
        <end position="682"/>
    </location>
</feature>
<dbReference type="PANTHER" id="PTHR30572">
    <property type="entry name" value="MEMBRANE COMPONENT OF TRANSPORTER-RELATED"/>
    <property type="match status" value="1"/>
</dbReference>
<dbReference type="Proteomes" id="UP001221558">
    <property type="component" value="Chromosome"/>
</dbReference>
<evidence type="ECO:0000259" key="8">
    <source>
        <dbReference type="Pfam" id="PF12704"/>
    </source>
</evidence>
<evidence type="ECO:0000313" key="10">
    <source>
        <dbReference type="Proteomes" id="UP001221558"/>
    </source>
</evidence>
<evidence type="ECO:0000259" key="7">
    <source>
        <dbReference type="Pfam" id="PF02687"/>
    </source>
</evidence>
<dbReference type="InterPro" id="IPR003838">
    <property type="entry name" value="ABC3_permease_C"/>
</dbReference>
<reference evidence="9 10" key="1">
    <citation type="submission" date="2023-02" db="EMBL/GenBank/DDBJ databases">
        <title>Genome sequence of Sphingobacterium sp. KACC 22765.</title>
        <authorList>
            <person name="Kim S."/>
            <person name="Heo J."/>
            <person name="Kwon S.-W."/>
        </authorList>
    </citation>
    <scope>NUCLEOTIDE SEQUENCE [LARGE SCALE GENOMIC DNA]</scope>
    <source>
        <strain evidence="9 10">KACC 22765</strain>
    </source>
</reference>
<feature type="domain" description="MacB-like periplasmic core" evidence="8">
    <location>
        <begin position="20"/>
        <end position="238"/>
    </location>
</feature>
<dbReference type="PANTHER" id="PTHR30572:SF18">
    <property type="entry name" value="ABC-TYPE MACROLIDE FAMILY EXPORT SYSTEM PERMEASE COMPONENT 2"/>
    <property type="match status" value="1"/>
</dbReference>
<feature type="transmembrane region" description="Helical" evidence="6">
    <location>
        <begin position="21"/>
        <end position="42"/>
    </location>
</feature>
<feature type="transmembrane region" description="Helical" evidence="6">
    <location>
        <begin position="710"/>
        <end position="729"/>
    </location>
</feature>
<keyword evidence="2" id="KW-1003">Cell membrane</keyword>
<evidence type="ECO:0000256" key="6">
    <source>
        <dbReference type="SAM" id="Phobius"/>
    </source>
</evidence>
<evidence type="ECO:0000256" key="5">
    <source>
        <dbReference type="ARBA" id="ARBA00023136"/>
    </source>
</evidence>